<gene>
    <name evidence="3" type="ORF">SNE35_01800</name>
</gene>
<dbReference type="RefSeq" id="WP_320421068.1">
    <property type="nucleotide sequence ID" value="NZ_JAXCLA010000001.1"/>
</dbReference>
<keyword evidence="4" id="KW-1185">Reference proteome</keyword>
<organism evidence="3 4">
    <name type="scientific">Roseateles agri</name>
    <dbReference type="NCBI Taxonomy" id="3098619"/>
    <lineage>
        <taxon>Bacteria</taxon>
        <taxon>Pseudomonadati</taxon>
        <taxon>Pseudomonadota</taxon>
        <taxon>Betaproteobacteria</taxon>
        <taxon>Burkholderiales</taxon>
        <taxon>Sphaerotilaceae</taxon>
        <taxon>Roseateles</taxon>
    </lineage>
</organism>
<accession>A0ABU5DDG5</accession>
<protein>
    <submittedName>
        <fullName evidence="3">Biotin synthase</fullName>
    </submittedName>
</protein>
<reference evidence="3 4" key="1">
    <citation type="submission" date="2023-11" db="EMBL/GenBank/DDBJ databases">
        <title>Paucibacter sp. nov., isolated from fresh soil in Korea.</title>
        <authorList>
            <person name="Le N.T.T."/>
        </authorList>
    </citation>
    <scope>NUCLEOTIDE SEQUENCE [LARGE SCALE GENOMIC DNA]</scope>
    <source>
        <strain evidence="3 4">R3-3</strain>
    </source>
</reference>
<dbReference type="PANTHER" id="PTHR13090">
    <property type="entry name" value="ARGININE-HYDROXYLASE NDUFAF5, MITOCHONDRIAL"/>
    <property type="match status" value="1"/>
</dbReference>
<evidence type="ECO:0000313" key="3">
    <source>
        <dbReference type="EMBL" id="MDY0743217.1"/>
    </source>
</evidence>
<evidence type="ECO:0000313" key="4">
    <source>
        <dbReference type="Proteomes" id="UP001285263"/>
    </source>
</evidence>
<keyword evidence="2" id="KW-0808">Transferase</keyword>
<evidence type="ECO:0000256" key="2">
    <source>
        <dbReference type="ARBA" id="ARBA00022679"/>
    </source>
</evidence>
<name>A0ABU5DDG5_9BURK</name>
<comment type="caution">
    <text evidence="3">The sequence shown here is derived from an EMBL/GenBank/DDBJ whole genome shotgun (WGS) entry which is preliminary data.</text>
</comment>
<keyword evidence="1" id="KW-0489">Methyltransferase</keyword>
<sequence>MSESIIAADERSPRPQRLDRVALLRHARRLAAAPAGPWLHAEVAQRMAERLAIIKLQPQRWLQWSAFLGAGGEALAQVYKGAEQLWVEPTPELLERSATAAKRGWLQRLKGAPKVDVSAPDGVAPGQAQLVWANMTLHAHADLPGLLAQWQAALAVNGFVMFSCLGPDSFVELRPLFAARGWGRIAPDWWDMHDIGDLVVGAGFADPVMDQERIMLTWGEPEALLKDLRALGGNVAPDRFPGLRGRGWRRELLAALEGLRGADGRLRLSLEVVYGHAFKAAPKLKVQPETHVSLDQMREMVRQASQ</sequence>
<dbReference type="InterPro" id="IPR050602">
    <property type="entry name" value="Malonyl-ACP_OMT"/>
</dbReference>
<dbReference type="EMBL" id="JAXCLA010000001">
    <property type="protein sequence ID" value="MDY0743217.1"/>
    <property type="molecule type" value="Genomic_DNA"/>
</dbReference>
<dbReference type="PANTHER" id="PTHR13090:SF1">
    <property type="entry name" value="ARGININE-HYDROXYLASE NDUFAF5, MITOCHONDRIAL"/>
    <property type="match status" value="1"/>
</dbReference>
<dbReference type="Gene3D" id="3.40.50.150">
    <property type="entry name" value="Vaccinia Virus protein VP39"/>
    <property type="match status" value="1"/>
</dbReference>
<evidence type="ECO:0000256" key="1">
    <source>
        <dbReference type="ARBA" id="ARBA00022603"/>
    </source>
</evidence>
<dbReference type="Proteomes" id="UP001285263">
    <property type="component" value="Unassembled WGS sequence"/>
</dbReference>
<proteinExistence type="predicted"/>
<dbReference type="SUPFAM" id="SSF53335">
    <property type="entry name" value="S-adenosyl-L-methionine-dependent methyltransferases"/>
    <property type="match status" value="1"/>
</dbReference>
<dbReference type="InterPro" id="IPR029063">
    <property type="entry name" value="SAM-dependent_MTases_sf"/>
</dbReference>